<proteinExistence type="predicted"/>
<name>A0AAN7WK28_9SACH</name>
<gene>
    <name evidence="2" type="ORF">RI543_004068</name>
</gene>
<keyword evidence="3" id="KW-1185">Reference proteome</keyword>
<accession>A0AAN7WK28</accession>
<evidence type="ECO:0000256" key="1">
    <source>
        <dbReference type="SAM" id="Coils"/>
    </source>
</evidence>
<keyword evidence="1" id="KW-0175">Coiled coil</keyword>
<feature type="coiled-coil region" evidence="1">
    <location>
        <begin position="172"/>
        <end position="199"/>
    </location>
</feature>
<dbReference type="Proteomes" id="UP001306508">
    <property type="component" value="Unassembled WGS sequence"/>
</dbReference>
<sequence length="459" mass="55371">MVNGSNRRQFKQTLDKFSTLFQKNESNVSTHVLKESSTKVSISKIKSFFKNSTKENTTRSDPTPVKHVRFVFFPETAAASSNVETFQSTQPKEKIVSKRPLKSCFKTTKTDSHFSVAEQQQPGRKRKIVLNKIQTFFNEMIVPVFKPSEKKENVVTELEQRLYQKSSKTFEVENQLEHIERLSNEIKSVEQQQIQRKQQFELEFNVWQPKNMEKKRQEYELNEIDLHFKKIERDGQLQILRDLISQLRFFEEEVYKLQSQESAMLAQKKKEAMQKCKQKRLQEHQKLEQIKQTELYTWQLNQVRKKINRQRENCNLNNCLFPVNPWKVREELKREHEDQYRSWHIRYIDLQERRSRIPRSINQNRREDMSNIPPHKVNQTSSYKKEQCLLLRELEEMKYRQKQEEIELQKETIDYIRAYWDTKRKQLGMAIQESEITRQLSIFSRRLGTNTINLYHKLI</sequence>
<dbReference type="EMBL" id="JAWIZZ010000053">
    <property type="protein sequence ID" value="KAK5778405.1"/>
    <property type="molecule type" value="Genomic_DNA"/>
</dbReference>
<organism evidence="2 3">
    <name type="scientific">Arxiozyma heterogenica</name>
    <dbReference type="NCBI Taxonomy" id="278026"/>
    <lineage>
        <taxon>Eukaryota</taxon>
        <taxon>Fungi</taxon>
        <taxon>Dikarya</taxon>
        <taxon>Ascomycota</taxon>
        <taxon>Saccharomycotina</taxon>
        <taxon>Saccharomycetes</taxon>
        <taxon>Saccharomycetales</taxon>
        <taxon>Saccharomycetaceae</taxon>
        <taxon>Arxiozyma</taxon>
    </lineage>
</organism>
<reference evidence="3" key="1">
    <citation type="submission" date="2023-07" db="EMBL/GenBank/DDBJ databases">
        <title>A draft genome of Kazachstania heterogenica Y-27499.</title>
        <authorList>
            <person name="Donic C."/>
            <person name="Kralova J.S."/>
            <person name="Fidel L."/>
            <person name="Ben-Dor S."/>
            <person name="Jung S."/>
        </authorList>
    </citation>
    <scope>NUCLEOTIDE SEQUENCE [LARGE SCALE GENOMIC DNA]</scope>
    <source>
        <strain evidence="3">Y27499</strain>
    </source>
</reference>
<evidence type="ECO:0000313" key="2">
    <source>
        <dbReference type="EMBL" id="KAK5778405.1"/>
    </source>
</evidence>
<dbReference type="AlphaFoldDB" id="A0AAN7WK28"/>
<protein>
    <submittedName>
        <fullName evidence="2">Uncharacterized protein</fullName>
    </submittedName>
</protein>
<evidence type="ECO:0000313" key="3">
    <source>
        <dbReference type="Proteomes" id="UP001306508"/>
    </source>
</evidence>
<comment type="caution">
    <text evidence="2">The sequence shown here is derived from an EMBL/GenBank/DDBJ whole genome shotgun (WGS) entry which is preliminary data.</text>
</comment>